<name>A0A518N532_9GAMM</name>
<sequence length="246" mass="25267">MSAAGDGPGAPRPRPAAARFHSRAGGIEAVEAFSRGDAFDREWMGWGALRVLSRQDWAPAAVCDEGRVANMERLLLVLEGALDADCGDLGRVRVDAGGALWIGAGHGLAVRLANASISARLRLVELWMRPEHVNAVPAVAVPVPAADPGDAAAGAGAAWAALPLHRRARVARARLAPGQALDLPPSEGAHCWLEVLDGEVAADPPGLRLGPGDGIAWRAGDADVPATLANPRGAGHADVLLLALPA</sequence>
<dbReference type="InterPro" id="IPR011051">
    <property type="entry name" value="RmlC_Cupin_sf"/>
</dbReference>
<dbReference type="OrthoDB" id="9780903at2"/>
<dbReference type="PANTHER" id="PTHR43212">
    <property type="entry name" value="QUERCETIN 2,3-DIOXYGENASE"/>
    <property type="match status" value="1"/>
</dbReference>
<reference evidence="2 3" key="1">
    <citation type="submission" date="2019-07" db="EMBL/GenBank/DDBJ databases">
        <title>Full genome sequence of Luteimonas sp. Gr-4.</title>
        <authorList>
            <person name="Im W.-T."/>
        </authorList>
    </citation>
    <scope>NUCLEOTIDE SEQUENCE [LARGE SCALE GENOMIC DNA]</scope>
    <source>
        <strain evidence="2 3">Gr-4</strain>
    </source>
</reference>
<feature type="domain" description="Quercetin 2,3-dioxygenase C-terminal cupin" evidence="1">
    <location>
        <begin position="161"/>
        <end position="218"/>
    </location>
</feature>
<dbReference type="Pfam" id="PF17954">
    <property type="entry name" value="Pirin_C_2"/>
    <property type="match status" value="1"/>
</dbReference>
<evidence type="ECO:0000313" key="2">
    <source>
        <dbReference type="EMBL" id="QDW67032.1"/>
    </source>
</evidence>
<dbReference type="EMBL" id="CP042218">
    <property type="protein sequence ID" value="QDW67032.1"/>
    <property type="molecule type" value="Genomic_DNA"/>
</dbReference>
<evidence type="ECO:0000313" key="3">
    <source>
        <dbReference type="Proteomes" id="UP000316584"/>
    </source>
</evidence>
<dbReference type="AlphaFoldDB" id="A0A518N532"/>
<dbReference type="SUPFAM" id="SSF51182">
    <property type="entry name" value="RmlC-like cupins"/>
    <property type="match status" value="1"/>
</dbReference>
<dbReference type="KEGG" id="lug:FPZ22_09130"/>
<evidence type="ECO:0000259" key="1">
    <source>
        <dbReference type="Pfam" id="PF17954"/>
    </source>
</evidence>
<dbReference type="PANTHER" id="PTHR43212:SF3">
    <property type="entry name" value="QUERCETIN 2,3-DIOXYGENASE"/>
    <property type="match status" value="1"/>
</dbReference>
<dbReference type="Proteomes" id="UP000316584">
    <property type="component" value="Chromosome"/>
</dbReference>
<dbReference type="InterPro" id="IPR014710">
    <property type="entry name" value="RmlC-like_jellyroll"/>
</dbReference>
<accession>A0A518N532</accession>
<dbReference type="InterPro" id="IPR012093">
    <property type="entry name" value="Pirin"/>
</dbReference>
<proteinExistence type="predicted"/>
<gene>
    <name evidence="2" type="ORF">FPZ22_09130</name>
</gene>
<keyword evidence="3" id="KW-1185">Reference proteome</keyword>
<dbReference type="RefSeq" id="WP_144892336.1">
    <property type="nucleotide sequence ID" value="NZ_CP042218.1"/>
</dbReference>
<organism evidence="2 3">
    <name type="scientific">Luteimonas granuli</name>
    <dbReference type="NCBI Taxonomy" id="1176533"/>
    <lineage>
        <taxon>Bacteria</taxon>
        <taxon>Pseudomonadati</taxon>
        <taxon>Pseudomonadota</taxon>
        <taxon>Gammaproteobacteria</taxon>
        <taxon>Lysobacterales</taxon>
        <taxon>Lysobacteraceae</taxon>
        <taxon>Luteimonas</taxon>
    </lineage>
</organism>
<protein>
    <recommendedName>
        <fullName evidence="1">Quercetin 2,3-dioxygenase C-terminal cupin domain-containing protein</fullName>
    </recommendedName>
</protein>
<dbReference type="Gene3D" id="2.60.120.10">
    <property type="entry name" value="Jelly Rolls"/>
    <property type="match status" value="2"/>
</dbReference>
<dbReference type="InterPro" id="IPR041602">
    <property type="entry name" value="Quercetinase_C"/>
</dbReference>